<gene>
    <name evidence="4 6" type="primary">gpr</name>
    <name evidence="5" type="ORF">Selli1_12510</name>
    <name evidence="6" type="ORF">Selli2_08380</name>
</gene>
<dbReference type="GO" id="GO:0006508">
    <property type="term" value="P:proteolysis"/>
    <property type="evidence" value="ECO:0007669"/>
    <property type="project" value="UniProtKB-UniRule"/>
</dbReference>
<reference evidence="6 8" key="5">
    <citation type="journal article" date="2023" name="Int. J. Syst. Evol. Microbiol.">
        <title>Sellimonas catena sp. nov., isolated from human faeces.</title>
        <authorList>
            <person name="Hisatomi A."/>
            <person name="Ohkuma M."/>
            <person name="Sakamoto M."/>
        </authorList>
    </citation>
    <scope>NUCLEOTIDE SEQUENCE</scope>
    <source>
        <strain evidence="5 8">12EGH17</strain>
        <strain evidence="6">18CBH55</strain>
    </source>
</reference>
<evidence type="ECO:0000313" key="7">
    <source>
        <dbReference type="Proteomes" id="UP001145094"/>
    </source>
</evidence>
<feature type="chain" id="PRO_5044510733" description="Germination protease" evidence="4">
    <location>
        <begin position="11"/>
        <end position="343"/>
    </location>
</feature>
<dbReference type="Pfam" id="PF03418">
    <property type="entry name" value="Peptidase_A25"/>
    <property type="match status" value="1"/>
</dbReference>
<dbReference type="EMBL" id="BSCH01000004">
    <property type="protein sequence ID" value="GLG89411.1"/>
    <property type="molecule type" value="Genomic_DNA"/>
</dbReference>
<dbReference type="InterPro" id="IPR005080">
    <property type="entry name" value="Peptidase_A25"/>
</dbReference>
<keyword evidence="2 4" id="KW-0378">Hydrolase</keyword>
<dbReference type="Proteomes" id="UP001145094">
    <property type="component" value="Unassembled WGS sequence"/>
</dbReference>
<dbReference type="EMBL" id="BSBO01000010">
    <property type="protein sequence ID" value="GLG04077.1"/>
    <property type="molecule type" value="Genomic_DNA"/>
</dbReference>
<accession>A0A9W6CC63</accession>
<evidence type="ECO:0000256" key="2">
    <source>
        <dbReference type="ARBA" id="ARBA00022801"/>
    </source>
</evidence>
<reference evidence="5" key="1">
    <citation type="submission" date="2022-11" db="EMBL/GenBank/DDBJ databases">
        <title>Draft genome sequence of Sellimonas catena strain 12EGH17.</title>
        <authorList>
            <person name="Hisatomi A."/>
            <person name="Ohkuma M."/>
            <person name="Sakamoto M."/>
        </authorList>
    </citation>
    <scope>NUCLEOTIDE SEQUENCE</scope>
    <source>
        <strain evidence="5">12EGH17</strain>
    </source>
</reference>
<comment type="similarity">
    <text evidence="4">Belongs to the peptidase A25 family.</text>
</comment>
<reference evidence="5" key="2">
    <citation type="submission" date="2022-11" db="EMBL/GenBank/DDBJ databases">
        <title>Draft genome sequence of Sellimonas catena strain 12EGH17.</title>
        <authorList>
            <person name="Atsushi H."/>
            <person name="Moriya O."/>
            <person name="Mitsuo S."/>
        </authorList>
    </citation>
    <scope>NUCLEOTIDE SEQUENCE</scope>
    <source>
        <strain evidence="5">12EGH17</strain>
    </source>
</reference>
<comment type="caution">
    <text evidence="6">The sequence shown here is derived from an EMBL/GenBank/DDBJ whole genome shotgun (WGS) entry which is preliminary data.</text>
</comment>
<dbReference type="GO" id="GO:0009847">
    <property type="term" value="P:spore germination"/>
    <property type="evidence" value="ECO:0007669"/>
    <property type="project" value="UniProtKB-UniRule"/>
</dbReference>
<organism evidence="6 7">
    <name type="scientific">Sellimonas catena</name>
    <dbReference type="NCBI Taxonomy" id="2994035"/>
    <lineage>
        <taxon>Bacteria</taxon>
        <taxon>Bacillati</taxon>
        <taxon>Bacillota</taxon>
        <taxon>Clostridia</taxon>
        <taxon>Lachnospirales</taxon>
        <taxon>Lachnospiraceae</taxon>
        <taxon>Sellimonas</taxon>
    </lineage>
</organism>
<dbReference type="Proteomes" id="UP001145145">
    <property type="component" value="Unassembled WGS sequence"/>
</dbReference>
<evidence type="ECO:0000256" key="1">
    <source>
        <dbReference type="ARBA" id="ARBA00022670"/>
    </source>
</evidence>
<evidence type="ECO:0000256" key="4">
    <source>
        <dbReference type="HAMAP-Rule" id="MF_00626"/>
    </source>
</evidence>
<proteinExistence type="inferred from homology"/>
<comment type="function">
    <text evidence="4">Initiates the rapid degradation of small, acid-soluble proteins during spore germination.</text>
</comment>
<keyword evidence="3 4" id="KW-0865">Zymogen</keyword>
<comment type="subunit">
    <text evidence="4">Homotetramer.</text>
</comment>
<dbReference type="InterPro" id="IPR023430">
    <property type="entry name" value="Pept_HybD-like_dom_sf"/>
</dbReference>
<dbReference type="GO" id="GO:0004222">
    <property type="term" value="F:metalloendopeptidase activity"/>
    <property type="evidence" value="ECO:0007669"/>
    <property type="project" value="UniProtKB-UniRule"/>
</dbReference>
<evidence type="ECO:0000313" key="6">
    <source>
        <dbReference type="EMBL" id="GLG89411.1"/>
    </source>
</evidence>
<dbReference type="EC" id="3.4.24.78" evidence="4"/>
<dbReference type="SUPFAM" id="SSF53163">
    <property type="entry name" value="HybD-like"/>
    <property type="match status" value="1"/>
</dbReference>
<dbReference type="NCBIfam" id="TIGR01441">
    <property type="entry name" value="GPR"/>
    <property type="match status" value="1"/>
</dbReference>
<feature type="propeptide" id="PRO_5044510732" evidence="4">
    <location>
        <begin position="1"/>
        <end position="10"/>
    </location>
</feature>
<dbReference type="HAMAP" id="MF_00626">
    <property type="entry name" value="Germination_prot"/>
    <property type="match status" value="1"/>
</dbReference>
<comment type="catalytic activity">
    <reaction evidence="4">
        <text>Endopeptidase action with P4 Glu or Asp, P1 preferably Glu &gt; Asp, P1' hydrophobic and P2' Ala.</text>
        <dbReference type="EC" id="3.4.24.78"/>
    </reaction>
</comment>
<dbReference type="RefSeq" id="WP_281844572.1">
    <property type="nucleotide sequence ID" value="NZ_BSBO01000010.1"/>
</dbReference>
<evidence type="ECO:0000256" key="3">
    <source>
        <dbReference type="ARBA" id="ARBA00023145"/>
    </source>
</evidence>
<protein>
    <recommendedName>
        <fullName evidence="4">Germination protease</fullName>
        <ecNumber evidence="4">3.4.24.78</ecNumber>
    </recommendedName>
    <alternativeName>
        <fullName evidence="4">GPR endopeptidase</fullName>
    </alternativeName>
    <alternativeName>
        <fullName evidence="4">Germination proteinase</fullName>
    </alternativeName>
    <alternativeName>
        <fullName evidence="4">Spore protease</fullName>
    </alternativeName>
</protein>
<name>A0A9W6CC63_9FIRM</name>
<dbReference type="AlphaFoldDB" id="A0A9W6CC63"/>
<sequence length="343" mass="37729">MVEKYSIRTDLALEEKERFEEENVEVQGVVLEEEYDEEREIRTTTVKIKTENGAKTMGKPVGTYITMEAPNLAVPDEGYHREVSVKIAECVEKLLEGKWKKTGTNEDLSILMVGLGNREVTPDALGPHVADNLNITRHIVREYGKYAMGEDEVTLVSALVPGVMAQTGMETAEIVRGVVEETKPDVILVVDALAARNSKRLNRTIQIADTGISPGSGVGNHRNAITEDSIGIPVIAIGVPTVVDAATIVNDAMENLMKEMEHSEALKGVGVVLQGYHAAEKYELVRQLISPHLNGMFVTPKDIDDTVKRISFTISEGLNLLFSRNEERGEMTGQAHNHEEKGI</sequence>
<reference evidence="6" key="3">
    <citation type="submission" date="2022-11" db="EMBL/GenBank/DDBJ databases">
        <title>Draft genome sequence of Sellimonas catena strain 18CBH55.</title>
        <authorList>
            <person name="Hisatomi A."/>
            <person name="Ohkuma M."/>
            <person name="Sakamoto M."/>
        </authorList>
    </citation>
    <scope>NUCLEOTIDE SEQUENCE</scope>
    <source>
        <strain evidence="6">18CBH55</strain>
    </source>
</reference>
<evidence type="ECO:0000313" key="8">
    <source>
        <dbReference type="Proteomes" id="UP001145145"/>
    </source>
</evidence>
<dbReference type="PIRSF" id="PIRSF019549">
    <property type="entry name" value="Peptidase_A25"/>
    <property type="match status" value="1"/>
</dbReference>
<keyword evidence="1 4" id="KW-0645">Protease</keyword>
<dbReference type="Gene3D" id="3.40.50.1450">
    <property type="entry name" value="HybD-like"/>
    <property type="match status" value="1"/>
</dbReference>
<keyword evidence="8" id="KW-1185">Reference proteome</keyword>
<comment type="PTM">
    <text evidence="4">Autoproteolytically processed. The inactive tetrameric zymogen termed p46 autoprocesses to a smaller form termed p41, which is active only during spore germination.</text>
</comment>
<reference evidence="6" key="4">
    <citation type="submission" date="2022-11" db="EMBL/GenBank/DDBJ databases">
        <title>Draft genome sequence of Sellimonas catena strain 18CBH55.</title>
        <authorList>
            <person name="Atsushi H."/>
            <person name="Moriya O."/>
            <person name="Mitsuo S."/>
        </authorList>
    </citation>
    <scope>NUCLEOTIDE SEQUENCE</scope>
    <source>
        <strain evidence="6">18CBH55</strain>
    </source>
</reference>
<evidence type="ECO:0000313" key="5">
    <source>
        <dbReference type="EMBL" id="GLG04077.1"/>
    </source>
</evidence>